<feature type="transmembrane region" description="Helical" evidence="7">
    <location>
        <begin position="53"/>
        <end position="78"/>
    </location>
</feature>
<dbReference type="OMA" id="ISYTGHY"/>
<evidence type="ECO:0000256" key="2">
    <source>
        <dbReference type="ARBA" id="ARBA00008335"/>
    </source>
</evidence>
<evidence type="ECO:0000256" key="6">
    <source>
        <dbReference type="SAM" id="MobiDB-lite"/>
    </source>
</evidence>
<dbReference type="PROSITE" id="PS00216">
    <property type="entry name" value="SUGAR_TRANSPORT_1"/>
    <property type="match status" value="1"/>
</dbReference>
<evidence type="ECO:0000313" key="9">
    <source>
        <dbReference type="EMBL" id="EDK36026.2"/>
    </source>
</evidence>
<feature type="transmembrane region" description="Helical" evidence="7">
    <location>
        <begin position="90"/>
        <end position="109"/>
    </location>
</feature>
<dbReference type="EMBL" id="CH408155">
    <property type="protein sequence ID" value="EDK36026.2"/>
    <property type="molecule type" value="Genomic_DNA"/>
</dbReference>
<keyword evidence="3 7" id="KW-0812">Transmembrane</keyword>
<dbReference type="InterPro" id="IPR020846">
    <property type="entry name" value="MFS_dom"/>
</dbReference>
<accession>A5DA19</accession>
<feature type="transmembrane region" description="Helical" evidence="7">
    <location>
        <begin position="273"/>
        <end position="297"/>
    </location>
</feature>
<dbReference type="GO" id="GO:0022857">
    <property type="term" value="F:transmembrane transporter activity"/>
    <property type="evidence" value="ECO:0007669"/>
    <property type="project" value="InterPro"/>
</dbReference>
<dbReference type="InterPro" id="IPR005829">
    <property type="entry name" value="Sugar_transporter_CS"/>
</dbReference>
<feature type="transmembrane region" description="Helical" evidence="7">
    <location>
        <begin position="210"/>
        <end position="229"/>
    </location>
</feature>
<dbReference type="InterPro" id="IPR036259">
    <property type="entry name" value="MFS_trans_sf"/>
</dbReference>
<organism evidence="9 10">
    <name type="scientific">Meyerozyma guilliermondii (strain ATCC 6260 / CBS 566 / DSM 6381 / JCM 1539 / NBRC 10279 / NRRL Y-324)</name>
    <name type="common">Yeast</name>
    <name type="synonym">Candida guilliermondii</name>
    <dbReference type="NCBI Taxonomy" id="294746"/>
    <lineage>
        <taxon>Eukaryota</taxon>
        <taxon>Fungi</taxon>
        <taxon>Dikarya</taxon>
        <taxon>Ascomycota</taxon>
        <taxon>Saccharomycotina</taxon>
        <taxon>Pichiomycetes</taxon>
        <taxon>Debaryomycetaceae</taxon>
        <taxon>Meyerozyma</taxon>
    </lineage>
</organism>
<dbReference type="HOGENOM" id="CLU_000960_22_0_1"/>
<dbReference type="eggNOG" id="KOG0254">
    <property type="taxonomic scope" value="Eukaryota"/>
</dbReference>
<dbReference type="GO" id="GO:0005886">
    <property type="term" value="C:plasma membrane"/>
    <property type="evidence" value="ECO:0007669"/>
    <property type="project" value="TreeGrafter"/>
</dbReference>
<feature type="region of interest" description="Disordered" evidence="6">
    <location>
        <begin position="1"/>
        <end position="31"/>
    </location>
</feature>
<reference evidence="9 10" key="1">
    <citation type="journal article" date="2009" name="Nature">
        <title>Evolution of pathogenicity and sexual reproduction in eight Candida genomes.</title>
        <authorList>
            <person name="Butler G."/>
            <person name="Rasmussen M.D."/>
            <person name="Lin M.F."/>
            <person name="Santos M.A."/>
            <person name="Sakthikumar S."/>
            <person name="Munro C.A."/>
            <person name="Rheinbay E."/>
            <person name="Grabherr M."/>
            <person name="Forche A."/>
            <person name="Reedy J.L."/>
            <person name="Agrafioti I."/>
            <person name="Arnaud M.B."/>
            <person name="Bates S."/>
            <person name="Brown A.J."/>
            <person name="Brunke S."/>
            <person name="Costanzo M.C."/>
            <person name="Fitzpatrick D.A."/>
            <person name="de Groot P.W."/>
            <person name="Harris D."/>
            <person name="Hoyer L.L."/>
            <person name="Hube B."/>
            <person name="Klis F.M."/>
            <person name="Kodira C."/>
            <person name="Lennard N."/>
            <person name="Logue M.E."/>
            <person name="Martin R."/>
            <person name="Neiman A.M."/>
            <person name="Nikolaou E."/>
            <person name="Quail M.A."/>
            <person name="Quinn J."/>
            <person name="Santos M.C."/>
            <person name="Schmitzberger F.F."/>
            <person name="Sherlock G."/>
            <person name="Shah P."/>
            <person name="Silverstein K.A."/>
            <person name="Skrzypek M.S."/>
            <person name="Soll D."/>
            <person name="Staggs R."/>
            <person name="Stansfield I."/>
            <person name="Stumpf M.P."/>
            <person name="Sudbery P.E."/>
            <person name="Srikantha T."/>
            <person name="Zeng Q."/>
            <person name="Berman J."/>
            <person name="Berriman M."/>
            <person name="Heitman J."/>
            <person name="Gow N.A."/>
            <person name="Lorenz M.C."/>
            <person name="Birren B.W."/>
            <person name="Kellis M."/>
            <person name="Cuomo C.A."/>
        </authorList>
    </citation>
    <scope>NUCLEOTIDE SEQUENCE [LARGE SCALE GENOMIC DNA]</scope>
    <source>
        <strain evidence="10">ATCC 6260 / CBS 566 / DSM 6381 / JCM 1539 / NBRC 10279 / NRRL Y-324</strain>
    </source>
</reference>
<evidence type="ECO:0000259" key="8">
    <source>
        <dbReference type="PROSITE" id="PS50850"/>
    </source>
</evidence>
<dbReference type="PANTHER" id="PTHR23501">
    <property type="entry name" value="MAJOR FACILITATOR SUPERFAMILY"/>
    <property type="match status" value="1"/>
</dbReference>
<evidence type="ECO:0000256" key="1">
    <source>
        <dbReference type="ARBA" id="ARBA00004141"/>
    </source>
</evidence>
<feature type="transmembrane region" description="Helical" evidence="7">
    <location>
        <begin position="146"/>
        <end position="167"/>
    </location>
</feature>
<proteinExistence type="inferred from homology"/>
<dbReference type="SUPFAM" id="SSF103473">
    <property type="entry name" value="MFS general substrate transporter"/>
    <property type="match status" value="1"/>
</dbReference>
<dbReference type="Pfam" id="PF07690">
    <property type="entry name" value="MFS_1"/>
    <property type="match status" value="1"/>
</dbReference>
<dbReference type="KEGG" id="pgu:PGUG_00124"/>
<evidence type="ECO:0000256" key="5">
    <source>
        <dbReference type="ARBA" id="ARBA00023136"/>
    </source>
</evidence>
<comment type="similarity">
    <text evidence="2">Belongs to the major facilitator superfamily.</text>
</comment>
<dbReference type="Proteomes" id="UP000001997">
    <property type="component" value="Unassembled WGS sequence"/>
</dbReference>
<comment type="subcellular location">
    <subcellularLocation>
        <location evidence="1">Membrane</location>
        <topology evidence="1">Multi-pass membrane protein</topology>
    </subcellularLocation>
</comment>
<evidence type="ECO:0000256" key="3">
    <source>
        <dbReference type="ARBA" id="ARBA00022692"/>
    </source>
</evidence>
<feature type="transmembrane region" description="Helical" evidence="7">
    <location>
        <begin position="179"/>
        <end position="198"/>
    </location>
</feature>
<feature type="transmembrane region" description="Helical" evidence="7">
    <location>
        <begin position="383"/>
        <end position="405"/>
    </location>
</feature>
<protein>
    <recommendedName>
        <fullName evidence="8">Major facilitator superfamily (MFS) profile domain-containing protein</fullName>
    </recommendedName>
</protein>
<feature type="domain" description="Major facilitator superfamily (MFS) profile" evidence="8">
    <location>
        <begin position="56"/>
        <end position="546"/>
    </location>
</feature>
<feature type="transmembrane region" description="Helical" evidence="7">
    <location>
        <begin position="411"/>
        <end position="433"/>
    </location>
</feature>
<evidence type="ECO:0000313" key="10">
    <source>
        <dbReference type="Proteomes" id="UP000001997"/>
    </source>
</evidence>
<dbReference type="RefSeq" id="XP_001486747.2">
    <property type="nucleotide sequence ID" value="XM_001486697.1"/>
</dbReference>
<keyword evidence="10" id="KW-1185">Reference proteome</keyword>
<dbReference type="InterPro" id="IPR011701">
    <property type="entry name" value="MFS"/>
</dbReference>
<dbReference type="OrthoDB" id="10021397at2759"/>
<keyword evidence="4 7" id="KW-1133">Transmembrane helix</keyword>
<dbReference type="VEuPathDB" id="FungiDB:PGUG_00124"/>
<name>A5DA19_PICGU</name>
<dbReference type="InParanoid" id="A5DA19"/>
<dbReference type="PROSITE" id="PS50850">
    <property type="entry name" value="MFS"/>
    <property type="match status" value="1"/>
</dbReference>
<evidence type="ECO:0000256" key="7">
    <source>
        <dbReference type="SAM" id="Phobius"/>
    </source>
</evidence>
<dbReference type="Gene3D" id="1.20.1250.20">
    <property type="entry name" value="MFS general substrate transporter like domains"/>
    <property type="match status" value="2"/>
</dbReference>
<feature type="transmembrane region" description="Helical" evidence="7">
    <location>
        <begin position="249"/>
        <end position="267"/>
    </location>
</feature>
<evidence type="ECO:0000256" key="4">
    <source>
        <dbReference type="ARBA" id="ARBA00022989"/>
    </source>
</evidence>
<dbReference type="AlphaFoldDB" id="A5DA19"/>
<dbReference type="PANTHER" id="PTHR23501:SF78">
    <property type="entry name" value="MAJOR FACILITATOR SUPERFAMILY (MFS) PROFILE DOMAIN-CONTAINING PROTEIN-RELATED"/>
    <property type="match status" value="1"/>
</dbReference>
<gene>
    <name evidence="9" type="ORF">PGUG_00124</name>
</gene>
<feature type="transmembrane region" description="Helical" evidence="7">
    <location>
        <begin position="354"/>
        <end position="376"/>
    </location>
</feature>
<keyword evidence="5 7" id="KW-0472">Membrane</keyword>
<feature type="compositionally biased region" description="Basic and acidic residues" evidence="6">
    <location>
        <begin position="17"/>
        <end position="31"/>
    </location>
</feature>
<sequence>MKTASEESNSRANTPNEKLEVHEPHANHGSKLDHELAEKLGASHLNILPTRQLISVLAVLSLGLLMMMTDQSAVTVALPLIGKDLHAQNTINWAGTASLLANCVSQVLLGRFSDIFGRKSVLVSSLVILSIAELCCGFAQTGPQFYIFRAFCGIGGGGVQSMTMVILSDVVTLKQRGRFQGILGAQIGIGNAVGPFLMAAFAEHHSWRDFYYFLAPTNLLVITAICFVVKSKKSSTVLTRSQKFKKIDYLGLVFSTASLTLLLIPVSGGGSTYAWNSSLVIVLFIIGGLCMISFILIEWKVPPLPMIPLRLFGSASLSLLLFFNFLYGMAYYAFQYYLPYYFQIIRQDSSLRTAVFLLPLVLTQSVSSTVAGNLISIMGHYKIVLCCGFGIWTLGYGLLCIWTKSTPAGPLVGILLVIGIGAGCIFQPSMVAIQAHARKADRAVVISARNVLRSFGGAVGIAVGSLIVSNSLLKEVNEELNHPRIPVEYLHYLKDHIYSKISITGLSDSEVSIVKDMYMSAIKNFFYAIIPIIGVCFVGSLFIKDRGLQCIDEIVTTDKDENH</sequence>
<dbReference type="GeneID" id="5128881"/>
<feature type="transmembrane region" description="Helical" evidence="7">
    <location>
        <begin position="309"/>
        <end position="334"/>
    </location>
</feature>
<feature type="transmembrane region" description="Helical" evidence="7">
    <location>
        <begin position="525"/>
        <end position="543"/>
    </location>
</feature>
<feature type="transmembrane region" description="Helical" evidence="7">
    <location>
        <begin position="121"/>
        <end position="140"/>
    </location>
</feature>
<dbReference type="STRING" id="294746.A5DA19"/>
<feature type="transmembrane region" description="Helical" evidence="7">
    <location>
        <begin position="454"/>
        <end position="473"/>
    </location>
</feature>